<dbReference type="PANTHER" id="PTHR21421:SF29">
    <property type="entry name" value="GUSTATORY RECEPTOR 5A FOR TREHALOSE-RELATED"/>
    <property type="match status" value="1"/>
</dbReference>
<protein>
    <recommendedName>
        <fullName evidence="10">Gustatory receptor</fullName>
    </recommendedName>
</protein>
<organism evidence="8 9">
    <name type="scientific">Amblyomma americanum</name>
    <name type="common">Lone star tick</name>
    <dbReference type="NCBI Taxonomy" id="6943"/>
    <lineage>
        <taxon>Eukaryota</taxon>
        <taxon>Metazoa</taxon>
        <taxon>Ecdysozoa</taxon>
        <taxon>Arthropoda</taxon>
        <taxon>Chelicerata</taxon>
        <taxon>Arachnida</taxon>
        <taxon>Acari</taxon>
        <taxon>Parasitiformes</taxon>
        <taxon>Ixodida</taxon>
        <taxon>Ixodoidea</taxon>
        <taxon>Ixodidae</taxon>
        <taxon>Amblyomminae</taxon>
        <taxon>Amblyomma</taxon>
    </lineage>
</organism>
<keyword evidence="9" id="KW-1185">Reference proteome</keyword>
<gene>
    <name evidence="8" type="ORF">V5799_000569</name>
</gene>
<evidence type="ECO:0000256" key="7">
    <source>
        <dbReference type="SAM" id="Phobius"/>
    </source>
</evidence>
<feature type="transmembrane region" description="Helical" evidence="7">
    <location>
        <begin position="451"/>
        <end position="475"/>
    </location>
</feature>
<reference evidence="8 9" key="1">
    <citation type="journal article" date="2023" name="Arcadia Sci">
        <title>De novo assembly of a long-read Amblyomma americanum tick genome.</title>
        <authorList>
            <person name="Chou S."/>
            <person name="Poskanzer K.E."/>
            <person name="Rollins M."/>
            <person name="Thuy-Boun P.S."/>
        </authorList>
    </citation>
    <scope>NUCLEOTIDE SEQUENCE [LARGE SCALE GENOMIC DNA]</scope>
    <source>
        <strain evidence="8">F_SG_1</strain>
        <tissue evidence="8">Salivary glands</tissue>
    </source>
</reference>
<dbReference type="GO" id="GO:0050909">
    <property type="term" value="P:sensory perception of taste"/>
    <property type="evidence" value="ECO:0007669"/>
    <property type="project" value="InterPro"/>
</dbReference>
<feature type="transmembrane region" description="Helical" evidence="7">
    <location>
        <begin position="204"/>
        <end position="224"/>
    </location>
</feature>
<evidence type="ECO:0000256" key="2">
    <source>
        <dbReference type="ARBA" id="ARBA00022475"/>
    </source>
</evidence>
<keyword evidence="5 7" id="KW-0472">Membrane</keyword>
<feature type="transmembrane region" description="Helical" evidence="7">
    <location>
        <begin position="294"/>
        <end position="315"/>
    </location>
</feature>
<proteinExistence type="predicted"/>
<sequence length="526" mass="60117">MPLEKRQKLFVSTRAYREKHGNPYPRHEPASCPSLMARGFRFHAWLCRLCGCFFVRNLFGGERGHPPRVVWWSWYTFYSVGSLCFLLWMLVGAVMHAVRRSARNHYRFDGSLHVIAISVLSVKVLANIISLVAGSSKALAFYVRAAEFERRIAIPACACCSPRRYFWSDLRRGCLLVVYCIAFAAAVPLTPQSNIYVDHTHRPIWKQVCIWLRIILLIVFYFVYDNIHIAALRAAGEVLLEYMKNQLKVLESCTSQASVFQHFPPNSRNALKRLESIRLNFCEILDLKSAVNQVWNWSLVISTACTLLVVCTSAYEVCKNGPANWENYQAFLYSMYITYEFVALAAVSQSLIEAEEKVVHTDDQLNFREIVDRVCGFFAAVLFFAYDGACFMTLRHSAEVLERYVTFLKDKLGDCIGRNVLGCEVEAAKKVQAMRLHLRTVLELKHDINGIWQRSIVVSSVGILLVTCISLFTIITEGMKRTELWIAIGYSAFSCYEFLKLAKVSQSLSNACLRVPDDEIEYLRIT</sequence>
<dbReference type="InterPro" id="IPR013604">
    <property type="entry name" value="7TM_chemorcpt"/>
</dbReference>
<evidence type="ECO:0000256" key="1">
    <source>
        <dbReference type="ARBA" id="ARBA00004651"/>
    </source>
</evidence>
<keyword evidence="6" id="KW-0675">Receptor</keyword>
<feature type="transmembrane region" description="Helical" evidence="7">
    <location>
        <begin position="173"/>
        <end position="192"/>
    </location>
</feature>
<dbReference type="GO" id="GO:0005886">
    <property type="term" value="C:plasma membrane"/>
    <property type="evidence" value="ECO:0007669"/>
    <property type="project" value="UniProtKB-SubCell"/>
</dbReference>
<dbReference type="PANTHER" id="PTHR21421">
    <property type="entry name" value="GUSTATORY RECEPTOR"/>
    <property type="match status" value="1"/>
</dbReference>
<evidence type="ECO:0000256" key="4">
    <source>
        <dbReference type="ARBA" id="ARBA00022989"/>
    </source>
</evidence>
<dbReference type="GO" id="GO:0038023">
    <property type="term" value="F:signaling receptor activity"/>
    <property type="evidence" value="ECO:0007669"/>
    <property type="project" value="UniProtKB-ARBA"/>
</dbReference>
<keyword evidence="2" id="KW-1003">Cell membrane</keyword>
<dbReference type="EMBL" id="JARKHS020035937">
    <property type="protein sequence ID" value="KAK8756732.1"/>
    <property type="molecule type" value="Genomic_DNA"/>
</dbReference>
<accession>A0AAQ4D2P2</accession>
<keyword evidence="3 7" id="KW-0812">Transmembrane</keyword>
<keyword evidence="4 7" id="KW-1133">Transmembrane helix</keyword>
<dbReference type="Proteomes" id="UP001321473">
    <property type="component" value="Unassembled WGS sequence"/>
</dbReference>
<evidence type="ECO:0008006" key="10">
    <source>
        <dbReference type="Google" id="ProtNLM"/>
    </source>
</evidence>
<dbReference type="AlphaFoldDB" id="A0AAQ4D2P2"/>
<feature type="transmembrane region" description="Helical" evidence="7">
    <location>
        <begin position="71"/>
        <end position="98"/>
    </location>
</feature>
<dbReference type="GO" id="GO:0051606">
    <property type="term" value="P:detection of stimulus"/>
    <property type="evidence" value="ECO:0007669"/>
    <property type="project" value="UniProtKB-ARBA"/>
</dbReference>
<evidence type="ECO:0000313" key="9">
    <source>
        <dbReference type="Proteomes" id="UP001321473"/>
    </source>
</evidence>
<evidence type="ECO:0000256" key="3">
    <source>
        <dbReference type="ARBA" id="ARBA00022692"/>
    </source>
</evidence>
<feature type="transmembrane region" description="Helical" evidence="7">
    <location>
        <begin position="330"/>
        <end position="352"/>
    </location>
</feature>
<comment type="caution">
    <text evidence="8">The sequence shown here is derived from an EMBL/GenBank/DDBJ whole genome shotgun (WGS) entry which is preliminary data.</text>
</comment>
<dbReference type="Pfam" id="PF08395">
    <property type="entry name" value="7tm_7"/>
    <property type="match status" value="1"/>
</dbReference>
<evidence type="ECO:0000256" key="6">
    <source>
        <dbReference type="ARBA" id="ARBA00023170"/>
    </source>
</evidence>
<evidence type="ECO:0000313" key="8">
    <source>
        <dbReference type="EMBL" id="KAK8756732.1"/>
    </source>
</evidence>
<comment type="subcellular location">
    <subcellularLocation>
        <location evidence="1">Cell membrane</location>
        <topology evidence="1">Multi-pass membrane protein</topology>
    </subcellularLocation>
</comment>
<evidence type="ECO:0000256" key="5">
    <source>
        <dbReference type="ARBA" id="ARBA00023136"/>
    </source>
</evidence>
<name>A0AAQ4D2P2_AMBAM</name>